<comment type="caution">
    <text evidence="3">The sequence shown here is derived from an EMBL/GenBank/DDBJ whole genome shotgun (WGS) entry which is preliminary data.</text>
</comment>
<feature type="transmembrane region" description="Helical" evidence="2">
    <location>
        <begin position="150"/>
        <end position="172"/>
    </location>
</feature>
<keyword evidence="2" id="KW-0472">Membrane</keyword>
<feature type="transmembrane region" description="Helical" evidence="2">
    <location>
        <begin position="178"/>
        <end position="200"/>
    </location>
</feature>
<evidence type="ECO:0000256" key="2">
    <source>
        <dbReference type="SAM" id="Phobius"/>
    </source>
</evidence>
<keyword evidence="2" id="KW-0812">Transmembrane</keyword>
<organism evidence="3 4">
    <name type="scientific">Victivallis lenta</name>
    <dbReference type="NCBI Taxonomy" id="2606640"/>
    <lineage>
        <taxon>Bacteria</taxon>
        <taxon>Pseudomonadati</taxon>
        <taxon>Lentisphaerota</taxon>
        <taxon>Lentisphaeria</taxon>
        <taxon>Victivallales</taxon>
        <taxon>Victivallaceae</taxon>
        <taxon>Victivallis</taxon>
    </lineage>
</organism>
<name>A0A844G919_9BACT</name>
<feature type="transmembrane region" description="Helical" evidence="2">
    <location>
        <begin position="275"/>
        <end position="295"/>
    </location>
</feature>
<keyword evidence="4" id="KW-1185">Reference proteome</keyword>
<accession>A0A844G919</accession>
<dbReference type="AlphaFoldDB" id="A0A844G919"/>
<dbReference type="EMBL" id="VUNS01000034">
    <property type="protein sequence ID" value="MST99342.1"/>
    <property type="molecule type" value="Genomic_DNA"/>
</dbReference>
<evidence type="ECO:0000256" key="1">
    <source>
        <dbReference type="SAM" id="MobiDB-lite"/>
    </source>
</evidence>
<dbReference type="Proteomes" id="UP000435649">
    <property type="component" value="Unassembled WGS sequence"/>
</dbReference>
<keyword evidence="2" id="KW-1133">Transmembrane helix</keyword>
<reference evidence="3 4" key="1">
    <citation type="submission" date="2019-08" db="EMBL/GenBank/DDBJ databases">
        <title>In-depth cultivation of the pig gut microbiome towards novel bacterial diversity and tailored functional studies.</title>
        <authorList>
            <person name="Wylensek D."/>
            <person name="Hitch T.C.A."/>
            <person name="Clavel T."/>
        </authorList>
    </citation>
    <scope>NUCLEOTIDE SEQUENCE [LARGE SCALE GENOMIC DNA]</scope>
    <source>
        <strain evidence="3 4">BBE-744-WT-12</strain>
    </source>
</reference>
<proteinExistence type="predicted"/>
<dbReference type="RefSeq" id="WP_154420537.1">
    <property type="nucleotide sequence ID" value="NZ_VUNS01000034.1"/>
</dbReference>
<feature type="region of interest" description="Disordered" evidence="1">
    <location>
        <begin position="117"/>
        <end position="141"/>
    </location>
</feature>
<feature type="transmembrane region" description="Helical" evidence="2">
    <location>
        <begin position="212"/>
        <end position="234"/>
    </location>
</feature>
<evidence type="ECO:0000313" key="3">
    <source>
        <dbReference type="EMBL" id="MST99342.1"/>
    </source>
</evidence>
<protein>
    <submittedName>
        <fullName evidence="3">Uncharacterized protein</fullName>
    </submittedName>
</protein>
<gene>
    <name evidence="3" type="ORF">FYJ85_20150</name>
</gene>
<sequence>MEEQPEPRSESADLCPCCGRACGGVKVRHVTGCVFLLCAVEWNKYRIAGCPACVRRALKRHLRRNLLTANLLWPFLVLPSVLAAKRGLDEPGPSPEWQKLVDAVDRLKAGIARNAGGAADELPPLPVAPETRHSGGEPFRPSRGPFGKKCFIGLLLWMLLVLPAGSFLYALASYELPWAAVGLLALFVLAALNGGGISVIARSCRCRSPIGLRIAALALGAWSVYLSWVGWVWILNEFWSLGLIFDPLRLSRVMRFVAEDGFRAMGDRVVSAWEWYLFWAAEAGVLILTPAAMVWNTLKSAPVCRCGRPFVRFFSLRQLNLPPDLKAFRKQLESGEFGVLTELPLRTGNPFLETEILHCEACNDDYLPVVRIVTETLDPRGEIVRNSAPCAAPVFCGAAAVTRLAERRAAPDVTRS</sequence>
<evidence type="ECO:0000313" key="4">
    <source>
        <dbReference type="Proteomes" id="UP000435649"/>
    </source>
</evidence>